<keyword evidence="1" id="KW-0812">Transmembrane</keyword>
<protein>
    <submittedName>
        <fullName evidence="3">PQQ-binding-like beta-propeller repeat protein</fullName>
    </submittedName>
</protein>
<comment type="caution">
    <text evidence="3">The sequence shown here is derived from an EMBL/GenBank/DDBJ whole genome shotgun (WGS) entry which is preliminary data.</text>
</comment>
<feature type="transmembrane region" description="Helical" evidence="1">
    <location>
        <begin position="61"/>
        <end position="79"/>
    </location>
</feature>
<dbReference type="AlphaFoldDB" id="A0A853I5B6"/>
<keyword evidence="1" id="KW-1133">Transmembrane helix</keyword>
<dbReference type="InterPro" id="IPR002372">
    <property type="entry name" value="PQQ_rpt_dom"/>
</dbReference>
<dbReference type="InterPro" id="IPR018391">
    <property type="entry name" value="PQQ_b-propeller_rpt"/>
</dbReference>
<dbReference type="Proteomes" id="UP000569732">
    <property type="component" value="Unassembled WGS sequence"/>
</dbReference>
<evidence type="ECO:0000259" key="2">
    <source>
        <dbReference type="Pfam" id="PF13360"/>
    </source>
</evidence>
<proteinExistence type="predicted"/>
<evidence type="ECO:0000313" key="4">
    <source>
        <dbReference type="Proteomes" id="UP000569732"/>
    </source>
</evidence>
<dbReference type="Gene3D" id="2.130.10.10">
    <property type="entry name" value="YVTN repeat-like/Quinoprotein amine dehydrogenase"/>
    <property type="match status" value="1"/>
</dbReference>
<feature type="domain" description="Pyrrolo-quinoline quinone repeat" evidence="2">
    <location>
        <begin position="300"/>
        <end position="443"/>
    </location>
</feature>
<sequence length="481" mass="53853">MSYINESVEYIPLIVPTVLIPFTMLSVAISVVAAFIAGLFGIKLKTEGPKQLLEILLKPKVLLIALIVNILVYGGYKSYQYVHNLPSFEWVINKQHQPIPLAEVNYSELLSRTNKSQESNLLPKSFNSIKQQWKIKLPMGSFRTGALSGNSLFFGADDGYIHELSTKDGQTLRKFFIGTIVTPSPIVFNGYLFAGEGTHDTHHARIYKINLATGEHETRYSTKGHTEGQPVIGKYQGRTLLFAVAGSDGIHAIDPHTMKQVWHQTPGHMDAAVRVDHGIVYVGTGREKGDNQKHRSYAIAYEFMTGKEVWKHEIPASSWMEPAITSQYACFIMGEIYFETKLGGVNCYDKVTGEPQFSILNKSPVIGIPFVLDEDIIFSDLSGQVCRIDTSKRTKKWCFESKLSGKHMTSVSYDYETNILAYTTANKGIIFLNPSTGKLLHHYLPSVEEGQWEKTYASPISVESNWVTVDIEGNVRKLSLE</sequence>
<dbReference type="InterPro" id="IPR011047">
    <property type="entry name" value="Quinoprotein_ADH-like_sf"/>
</dbReference>
<dbReference type="SMART" id="SM00564">
    <property type="entry name" value="PQQ"/>
    <property type="match status" value="5"/>
</dbReference>
<dbReference type="SUPFAM" id="SSF50998">
    <property type="entry name" value="Quinoprotein alcohol dehydrogenase-like"/>
    <property type="match status" value="1"/>
</dbReference>
<reference evidence="3 4" key="1">
    <citation type="submission" date="2020-07" db="EMBL/GenBank/DDBJ databases">
        <title>Endozoicomonas sp. nov., isolated from sediment.</title>
        <authorList>
            <person name="Gu T."/>
        </authorList>
    </citation>
    <scope>NUCLEOTIDE SEQUENCE [LARGE SCALE GENOMIC DNA]</scope>
    <source>
        <strain evidence="3 4">SM1973</strain>
    </source>
</reference>
<dbReference type="PANTHER" id="PTHR34512:SF30">
    <property type="entry name" value="OUTER MEMBRANE PROTEIN ASSEMBLY FACTOR BAMB"/>
    <property type="match status" value="1"/>
</dbReference>
<organism evidence="3 4">
    <name type="scientific">Spartinivicinus marinus</name>
    <dbReference type="NCBI Taxonomy" id="2994442"/>
    <lineage>
        <taxon>Bacteria</taxon>
        <taxon>Pseudomonadati</taxon>
        <taxon>Pseudomonadota</taxon>
        <taxon>Gammaproteobacteria</taxon>
        <taxon>Oceanospirillales</taxon>
        <taxon>Zooshikellaceae</taxon>
        <taxon>Spartinivicinus</taxon>
    </lineage>
</organism>
<dbReference type="PANTHER" id="PTHR34512">
    <property type="entry name" value="CELL SURFACE PROTEIN"/>
    <property type="match status" value="1"/>
</dbReference>
<dbReference type="EMBL" id="JACCKB010000044">
    <property type="protein sequence ID" value="NYZ68533.1"/>
    <property type="molecule type" value="Genomic_DNA"/>
</dbReference>
<keyword evidence="1" id="KW-0472">Membrane</keyword>
<name>A0A853I5B6_9GAMM</name>
<accession>A0A853I5B6</accession>
<evidence type="ECO:0000313" key="3">
    <source>
        <dbReference type="EMBL" id="NYZ68533.1"/>
    </source>
</evidence>
<dbReference type="Pfam" id="PF13360">
    <property type="entry name" value="PQQ_2"/>
    <property type="match status" value="1"/>
</dbReference>
<dbReference type="InterPro" id="IPR015943">
    <property type="entry name" value="WD40/YVTN_repeat-like_dom_sf"/>
</dbReference>
<gene>
    <name evidence="3" type="ORF">H0A36_21190</name>
</gene>
<dbReference type="RefSeq" id="WP_180570537.1">
    <property type="nucleotide sequence ID" value="NZ_JACCKB010000044.1"/>
</dbReference>
<evidence type="ECO:0000256" key="1">
    <source>
        <dbReference type="SAM" id="Phobius"/>
    </source>
</evidence>
<feature type="transmembrane region" description="Helical" evidence="1">
    <location>
        <begin position="20"/>
        <end position="40"/>
    </location>
</feature>
<keyword evidence="4" id="KW-1185">Reference proteome</keyword>